<feature type="compositionally biased region" description="Basic and acidic residues" evidence="5">
    <location>
        <begin position="113"/>
        <end position="134"/>
    </location>
</feature>
<organism evidence="7 8">
    <name type="scientific">Phaedon cochleariae</name>
    <name type="common">Mustard beetle</name>
    <dbReference type="NCBI Taxonomy" id="80249"/>
    <lineage>
        <taxon>Eukaryota</taxon>
        <taxon>Metazoa</taxon>
        <taxon>Ecdysozoa</taxon>
        <taxon>Arthropoda</taxon>
        <taxon>Hexapoda</taxon>
        <taxon>Insecta</taxon>
        <taxon>Pterygota</taxon>
        <taxon>Neoptera</taxon>
        <taxon>Endopterygota</taxon>
        <taxon>Coleoptera</taxon>
        <taxon>Polyphaga</taxon>
        <taxon>Cucujiformia</taxon>
        <taxon>Chrysomeloidea</taxon>
        <taxon>Chrysomelidae</taxon>
        <taxon>Chrysomelinae</taxon>
        <taxon>Chrysomelini</taxon>
        <taxon>Phaedon</taxon>
    </lineage>
</organism>
<dbReference type="PANTHER" id="PTHR13798">
    <property type="entry name" value="RNA BINDING MOTIF RBM PROTEIN -RELATED"/>
    <property type="match status" value="1"/>
</dbReference>
<evidence type="ECO:0000256" key="2">
    <source>
        <dbReference type="ARBA" id="ARBA00022884"/>
    </source>
</evidence>
<evidence type="ECO:0000256" key="4">
    <source>
        <dbReference type="PROSITE-ProRule" id="PRU00176"/>
    </source>
</evidence>
<evidence type="ECO:0000256" key="1">
    <source>
        <dbReference type="ARBA" id="ARBA00004642"/>
    </source>
</evidence>
<feature type="region of interest" description="Disordered" evidence="5">
    <location>
        <begin position="165"/>
        <end position="200"/>
    </location>
</feature>
<dbReference type="Gene3D" id="3.30.70.330">
    <property type="match status" value="1"/>
</dbReference>
<comment type="subcellular location">
    <subcellularLocation>
        <location evidence="1">Nucleus</location>
        <location evidence="1">Nucleoplasm</location>
    </subcellularLocation>
</comment>
<dbReference type="InterPro" id="IPR035979">
    <property type="entry name" value="RBD_domain_sf"/>
</dbReference>
<evidence type="ECO:0000256" key="5">
    <source>
        <dbReference type="SAM" id="MobiDB-lite"/>
    </source>
</evidence>
<dbReference type="GO" id="GO:0003727">
    <property type="term" value="F:single-stranded RNA binding"/>
    <property type="evidence" value="ECO:0007669"/>
    <property type="project" value="TreeGrafter"/>
</dbReference>
<dbReference type="PANTHER" id="PTHR13798:SF11">
    <property type="entry name" value="RNA-BINDING PROTEIN 7-RELATED"/>
    <property type="match status" value="1"/>
</dbReference>
<keyword evidence="8" id="KW-1185">Reference proteome</keyword>
<evidence type="ECO:0000313" key="8">
    <source>
        <dbReference type="Proteomes" id="UP001153737"/>
    </source>
</evidence>
<evidence type="ECO:0000256" key="3">
    <source>
        <dbReference type="ARBA" id="ARBA00023242"/>
    </source>
</evidence>
<name>A0A9P0DMV6_PHACE</name>
<dbReference type="OrthoDB" id="407442at2759"/>
<dbReference type="InterPro" id="IPR012677">
    <property type="entry name" value="Nucleotide-bd_a/b_plait_sf"/>
</dbReference>
<gene>
    <name evidence="7" type="ORF">PHAECO_LOCUS5598</name>
</gene>
<keyword evidence="3" id="KW-0539">Nucleus</keyword>
<protein>
    <recommendedName>
        <fullName evidence="6">RRM domain-containing protein</fullName>
    </recommendedName>
</protein>
<reference evidence="7" key="1">
    <citation type="submission" date="2022-01" db="EMBL/GenBank/DDBJ databases">
        <authorList>
            <person name="King R."/>
        </authorList>
    </citation>
    <scope>NUCLEOTIDE SEQUENCE</scope>
</reference>
<dbReference type="SUPFAM" id="SSF54928">
    <property type="entry name" value="RNA-binding domain, RBD"/>
    <property type="match status" value="1"/>
</dbReference>
<feature type="region of interest" description="Disordered" evidence="5">
    <location>
        <begin position="110"/>
        <end position="152"/>
    </location>
</feature>
<feature type="compositionally biased region" description="Basic and acidic residues" evidence="5">
    <location>
        <begin position="143"/>
        <end position="152"/>
    </location>
</feature>
<dbReference type="AlphaFoldDB" id="A0A9P0DMV6"/>
<dbReference type="CDD" id="cd12336">
    <property type="entry name" value="RRM_RBM7_like"/>
    <property type="match status" value="1"/>
</dbReference>
<feature type="domain" description="RRM" evidence="6">
    <location>
        <begin position="5"/>
        <end position="82"/>
    </location>
</feature>
<dbReference type="SMART" id="SM00360">
    <property type="entry name" value="RRM"/>
    <property type="match status" value="1"/>
</dbReference>
<dbReference type="Pfam" id="PF00076">
    <property type="entry name" value="RRM_1"/>
    <property type="match status" value="1"/>
</dbReference>
<reference evidence="7" key="2">
    <citation type="submission" date="2022-10" db="EMBL/GenBank/DDBJ databases">
        <authorList>
            <consortium name="ENA_rothamsted_submissions"/>
            <consortium name="culmorum"/>
            <person name="King R."/>
        </authorList>
    </citation>
    <scope>NUCLEOTIDE SEQUENCE</scope>
</reference>
<accession>A0A9P0DMV6</accession>
<dbReference type="GO" id="GO:0000381">
    <property type="term" value="P:regulation of alternative mRNA splicing, via spliceosome"/>
    <property type="evidence" value="ECO:0007669"/>
    <property type="project" value="TreeGrafter"/>
</dbReference>
<dbReference type="EMBL" id="OU896723">
    <property type="protein sequence ID" value="CAH1155170.1"/>
    <property type="molecule type" value="Genomic_DNA"/>
</dbReference>
<dbReference type="Proteomes" id="UP001153737">
    <property type="component" value="Chromosome 17"/>
</dbReference>
<dbReference type="PROSITE" id="PS50102">
    <property type="entry name" value="RRM"/>
    <property type="match status" value="1"/>
</dbReference>
<sequence>MDDSKTIWCGNLSDKVTEELLYELFLQAGPLERVKIPTDKEGRKSNFAFITFKHLESVNYVLRLLDGARMFDRNLNIKPRNNNSAQKQQQHPGNDFQAERVQQLRMGHNVQMHSDESSRRFGNDSPRRFNDNSPRRFGGNRHGNWEHEHYHEREDRQRDYKFFHQDDEHNSPNRRRHHNQHNEGRGHFNERHSRKNQRRY</sequence>
<evidence type="ECO:0000313" key="7">
    <source>
        <dbReference type="EMBL" id="CAH1155170.1"/>
    </source>
</evidence>
<dbReference type="InterPro" id="IPR052285">
    <property type="entry name" value="NEXT_complex_subunit"/>
</dbReference>
<dbReference type="GO" id="GO:0005654">
    <property type="term" value="C:nucleoplasm"/>
    <property type="evidence" value="ECO:0007669"/>
    <property type="project" value="UniProtKB-SubCell"/>
</dbReference>
<keyword evidence="2 4" id="KW-0694">RNA-binding</keyword>
<proteinExistence type="predicted"/>
<dbReference type="InterPro" id="IPR000504">
    <property type="entry name" value="RRM_dom"/>
</dbReference>
<evidence type="ECO:0000259" key="6">
    <source>
        <dbReference type="PROSITE" id="PS50102"/>
    </source>
</evidence>
<feature type="compositionally biased region" description="Basic and acidic residues" evidence="5">
    <location>
        <begin position="180"/>
        <end position="191"/>
    </location>
</feature>